<keyword evidence="4" id="KW-0997">Cell inner membrane</keyword>
<feature type="transmembrane region" description="Helical" evidence="8">
    <location>
        <begin position="369"/>
        <end position="388"/>
    </location>
</feature>
<evidence type="ECO:0000256" key="3">
    <source>
        <dbReference type="ARBA" id="ARBA00022475"/>
    </source>
</evidence>
<feature type="transmembrane region" description="Helical" evidence="8">
    <location>
        <begin position="146"/>
        <end position="165"/>
    </location>
</feature>
<feature type="transmembrane region" description="Helical" evidence="8">
    <location>
        <begin position="44"/>
        <end position="65"/>
    </location>
</feature>
<evidence type="ECO:0000256" key="6">
    <source>
        <dbReference type="ARBA" id="ARBA00022989"/>
    </source>
</evidence>
<feature type="domain" description="Major facilitator superfamily associated" evidence="9">
    <location>
        <begin position="12"/>
        <end position="373"/>
    </location>
</feature>
<feature type="transmembrane region" description="Helical" evidence="8">
    <location>
        <begin position="307"/>
        <end position="329"/>
    </location>
</feature>
<feature type="transmembrane region" description="Helical" evidence="8">
    <location>
        <begin position="280"/>
        <end position="301"/>
    </location>
</feature>
<accession>A0ABT0YI86</accession>
<gene>
    <name evidence="10" type="ORF">M8A51_02460</name>
</gene>
<reference evidence="10" key="1">
    <citation type="submission" date="2022-05" db="EMBL/GenBank/DDBJ databases">
        <title>Schlegelella sp. nov., isolated from mangrove soil.</title>
        <authorList>
            <person name="Liu Y."/>
            <person name="Ge X."/>
            <person name="Liu W."/>
        </authorList>
    </citation>
    <scope>NUCLEOTIDE SEQUENCE</scope>
    <source>
        <strain evidence="10">S2-27</strain>
    </source>
</reference>
<evidence type="ECO:0000256" key="2">
    <source>
        <dbReference type="ARBA" id="ARBA00022448"/>
    </source>
</evidence>
<feature type="transmembrane region" description="Helical" evidence="8">
    <location>
        <begin position="249"/>
        <end position="268"/>
    </location>
</feature>
<dbReference type="InterPro" id="IPR024989">
    <property type="entry name" value="MFS_assoc_dom"/>
</dbReference>
<comment type="caution">
    <text evidence="10">The sequence shown here is derived from an EMBL/GenBank/DDBJ whole genome shotgun (WGS) entry which is preliminary data.</text>
</comment>
<keyword evidence="6 8" id="KW-1133">Transmembrane helix</keyword>
<dbReference type="PANTHER" id="PTHR23522:SF10">
    <property type="entry name" value="3-PHENYLPROPIONIC ACID TRANSPORTER-RELATED"/>
    <property type="match status" value="1"/>
</dbReference>
<evidence type="ECO:0000259" key="9">
    <source>
        <dbReference type="Pfam" id="PF12832"/>
    </source>
</evidence>
<dbReference type="SUPFAM" id="SSF103473">
    <property type="entry name" value="MFS general substrate transporter"/>
    <property type="match status" value="1"/>
</dbReference>
<dbReference type="Pfam" id="PF12832">
    <property type="entry name" value="MFS_1_like"/>
    <property type="match status" value="1"/>
</dbReference>
<dbReference type="InterPro" id="IPR036259">
    <property type="entry name" value="MFS_trans_sf"/>
</dbReference>
<protein>
    <submittedName>
        <fullName evidence="10">MFS transporter</fullName>
    </submittedName>
</protein>
<evidence type="ECO:0000313" key="10">
    <source>
        <dbReference type="EMBL" id="MCM5678388.1"/>
    </source>
</evidence>
<evidence type="ECO:0000256" key="1">
    <source>
        <dbReference type="ARBA" id="ARBA00004429"/>
    </source>
</evidence>
<feature type="transmembrane region" description="Helical" evidence="8">
    <location>
        <begin position="103"/>
        <end position="125"/>
    </location>
</feature>
<evidence type="ECO:0000313" key="11">
    <source>
        <dbReference type="Proteomes" id="UP001165541"/>
    </source>
</evidence>
<evidence type="ECO:0000256" key="7">
    <source>
        <dbReference type="ARBA" id="ARBA00023136"/>
    </source>
</evidence>
<keyword evidence="7 8" id="KW-0472">Membrane</keyword>
<keyword evidence="2" id="KW-0813">Transport</keyword>
<dbReference type="NCBIfam" id="NF037955">
    <property type="entry name" value="mfs"/>
    <property type="match status" value="1"/>
</dbReference>
<feature type="transmembrane region" description="Helical" evidence="8">
    <location>
        <begin position="171"/>
        <end position="191"/>
    </location>
</feature>
<feature type="transmembrane region" description="Helical" evidence="8">
    <location>
        <begin position="218"/>
        <end position="237"/>
    </location>
</feature>
<keyword evidence="5 8" id="KW-0812">Transmembrane</keyword>
<name>A0ABT0YI86_9BURK</name>
<sequence length="400" mass="42990">MAEAAAAPRELWRFAALSATYFAFVGYFNPYLPLWLKELGFGTFAIGALVAVQSITRVVAPYGWGWICDHTGQRARLLRLSSALACLFALGLLLTPYRVVPSVGYVGAVLFLMFLNTSAMMPMAEAAMAQHVSSDRGLDVARYGRIRVWGSIGFIVTVVVFGFWFEAQGLRWFAPGAALILLALVIACARLPAERPAVYGREAVPSLRPVLARPEVRWFFVSAFFMILGHISLYAFFSLHLDALGYSKRVVGALWAVSVMAEIAWFLWQGRWLGHWPLTTWLALTGVVAALRFGATAAFGASLSVLVVAQATHAVTFAAHHTVCIALINQHFPGRLRGRGQALYTVIGYGIPGVLGGVAGGALSDAAGFAAVFWAAGAVALLAALAAWRAASTTVLHDQA</sequence>
<dbReference type="EMBL" id="JAMKFE010000001">
    <property type="protein sequence ID" value="MCM5678388.1"/>
    <property type="molecule type" value="Genomic_DNA"/>
</dbReference>
<dbReference type="Gene3D" id="1.20.1250.20">
    <property type="entry name" value="MFS general substrate transporter like domains"/>
    <property type="match status" value="2"/>
</dbReference>
<keyword evidence="11" id="KW-1185">Reference proteome</keyword>
<proteinExistence type="predicted"/>
<organism evidence="10 11">
    <name type="scientific">Caldimonas mangrovi</name>
    <dbReference type="NCBI Taxonomy" id="2944811"/>
    <lineage>
        <taxon>Bacteria</taxon>
        <taxon>Pseudomonadati</taxon>
        <taxon>Pseudomonadota</taxon>
        <taxon>Betaproteobacteria</taxon>
        <taxon>Burkholderiales</taxon>
        <taxon>Sphaerotilaceae</taxon>
        <taxon>Caldimonas</taxon>
    </lineage>
</organism>
<dbReference type="Proteomes" id="UP001165541">
    <property type="component" value="Unassembled WGS sequence"/>
</dbReference>
<evidence type="ECO:0000256" key="4">
    <source>
        <dbReference type="ARBA" id="ARBA00022519"/>
    </source>
</evidence>
<evidence type="ECO:0000256" key="8">
    <source>
        <dbReference type="SAM" id="Phobius"/>
    </source>
</evidence>
<evidence type="ECO:0000256" key="5">
    <source>
        <dbReference type="ARBA" id="ARBA00022692"/>
    </source>
</evidence>
<feature type="transmembrane region" description="Helical" evidence="8">
    <location>
        <begin position="12"/>
        <end position="32"/>
    </location>
</feature>
<comment type="subcellular location">
    <subcellularLocation>
        <location evidence="1">Cell inner membrane</location>
        <topology evidence="1">Multi-pass membrane protein</topology>
    </subcellularLocation>
</comment>
<dbReference type="RefSeq" id="WP_251776518.1">
    <property type="nucleotide sequence ID" value="NZ_JAMKFE010000001.1"/>
</dbReference>
<feature type="transmembrane region" description="Helical" evidence="8">
    <location>
        <begin position="77"/>
        <end position="97"/>
    </location>
</feature>
<dbReference type="PANTHER" id="PTHR23522">
    <property type="entry name" value="BLL5896 PROTEIN"/>
    <property type="match status" value="1"/>
</dbReference>
<dbReference type="PIRSF" id="PIRSF004925">
    <property type="entry name" value="HcaT"/>
    <property type="match status" value="1"/>
</dbReference>
<keyword evidence="3" id="KW-1003">Cell membrane</keyword>
<feature type="transmembrane region" description="Helical" evidence="8">
    <location>
        <begin position="341"/>
        <end position="363"/>
    </location>
</feature>
<dbReference type="InterPro" id="IPR026032">
    <property type="entry name" value="HcaT-like"/>
</dbReference>